<dbReference type="AlphaFoldDB" id="A0A368LFW7"/>
<evidence type="ECO:0000256" key="8">
    <source>
        <dbReference type="ARBA" id="ARBA00022840"/>
    </source>
</evidence>
<dbReference type="PANTHER" id="PTHR45138:SF9">
    <property type="entry name" value="DIGUANYLATE CYCLASE DGCM-RELATED"/>
    <property type="match status" value="1"/>
</dbReference>
<dbReference type="GO" id="GO:0043709">
    <property type="term" value="P:cell adhesion involved in single-species biofilm formation"/>
    <property type="evidence" value="ECO:0007669"/>
    <property type="project" value="TreeGrafter"/>
</dbReference>
<keyword evidence="8" id="KW-0067">ATP-binding</keyword>
<dbReference type="Pfam" id="PF13426">
    <property type="entry name" value="PAS_9"/>
    <property type="match status" value="1"/>
</dbReference>
<evidence type="ECO:0000256" key="11">
    <source>
        <dbReference type="SAM" id="Phobius"/>
    </source>
</evidence>
<reference evidence="14 15" key="1">
    <citation type="journal article" date="2017" name="Elife">
        <title>Extensive horizontal gene transfer in cheese-associated bacteria.</title>
        <authorList>
            <person name="Bonham K.S."/>
            <person name="Wolfe B.E."/>
            <person name="Dutton R.J."/>
        </authorList>
    </citation>
    <scope>NUCLEOTIDE SEQUENCE [LARGE SCALE GENOMIC DNA]</scope>
    <source>
        <strain evidence="14 15">JB196</strain>
    </source>
</reference>
<dbReference type="InterPro" id="IPR048760">
    <property type="entry name" value="VP0354-like_sensor_dom"/>
</dbReference>
<dbReference type="Pfam" id="PF21623">
    <property type="entry name" value="HK_sensor_dom_bact"/>
    <property type="match status" value="1"/>
</dbReference>
<dbReference type="GO" id="GO:0016301">
    <property type="term" value="F:kinase activity"/>
    <property type="evidence" value="ECO:0007669"/>
    <property type="project" value="UniProtKB-KW"/>
</dbReference>
<dbReference type="PANTHER" id="PTHR45138">
    <property type="entry name" value="REGULATORY COMPONENTS OF SENSORY TRANSDUCTION SYSTEM"/>
    <property type="match status" value="1"/>
</dbReference>
<dbReference type="NCBIfam" id="TIGR00229">
    <property type="entry name" value="sensory_box"/>
    <property type="match status" value="1"/>
</dbReference>
<dbReference type="InterPro" id="IPR050469">
    <property type="entry name" value="Diguanylate_Cyclase"/>
</dbReference>
<evidence type="ECO:0000256" key="10">
    <source>
        <dbReference type="ARBA" id="ARBA00034247"/>
    </source>
</evidence>
<proteinExistence type="predicted"/>
<dbReference type="FunFam" id="3.30.70.270:FF:000001">
    <property type="entry name" value="Diguanylate cyclase domain protein"/>
    <property type="match status" value="1"/>
</dbReference>
<dbReference type="SUPFAM" id="SSF55073">
    <property type="entry name" value="Nucleotide cyclase"/>
    <property type="match status" value="1"/>
</dbReference>
<dbReference type="GO" id="GO:0052621">
    <property type="term" value="F:diguanylate cyclase activity"/>
    <property type="evidence" value="ECO:0007669"/>
    <property type="project" value="UniProtKB-EC"/>
</dbReference>
<dbReference type="Pfam" id="PF00990">
    <property type="entry name" value="GGDEF"/>
    <property type="match status" value="1"/>
</dbReference>
<dbReference type="EC" id="2.7.7.65" evidence="3"/>
<dbReference type="InterPro" id="IPR000160">
    <property type="entry name" value="GGDEF_dom"/>
</dbReference>
<keyword evidence="11" id="KW-1133">Transmembrane helix</keyword>
<dbReference type="SUPFAM" id="SSF55785">
    <property type="entry name" value="PYP-like sensor domain (PAS domain)"/>
    <property type="match status" value="1"/>
</dbReference>
<name>A0A368LFW7_9VIBR</name>
<comment type="cofactor">
    <cofactor evidence="1">
        <name>Mg(2+)</name>
        <dbReference type="ChEBI" id="CHEBI:18420"/>
    </cofactor>
</comment>
<dbReference type="SUPFAM" id="SSF103190">
    <property type="entry name" value="Sensory domain-like"/>
    <property type="match status" value="2"/>
</dbReference>
<evidence type="ECO:0000256" key="4">
    <source>
        <dbReference type="ARBA" id="ARBA00022553"/>
    </source>
</evidence>
<comment type="subcellular location">
    <subcellularLocation>
        <location evidence="2">Cell inner membrane</location>
    </subcellularLocation>
</comment>
<accession>A0A368LFW7</accession>
<dbReference type="CDD" id="cd01949">
    <property type="entry name" value="GGDEF"/>
    <property type="match status" value="1"/>
</dbReference>
<dbReference type="GO" id="GO:0005524">
    <property type="term" value="F:ATP binding"/>
    <property type="evidence" value="ECO:0007669"/>
    <property type="project" value="UniProtKB-KW"/>
</dbReference>
<keyword evidence="5" id="KW-0808">Transferase</keyword>
<keyword evidence="15" id="KW-1185">Reference proteome</keyword>
<evidence type="ECO:0000313" key="14">
    <source>
        <dbReference type="EMBL" id="RCS68346.1"/>
    </source>
</evidence>
<evidence type="ECO:0000256" key="1">
    <source>
        <dbReference type="ARBA" id="ARBA00001946"/>
    </source>
</evidence>
<keyword evidence="7" id="KW-0418">Kinase</keyword>
<dbReference type="InterPro" id="IPR000014">
    <property type="entry name" value="PAS"/>
</dbReference>
<dbReference type="PROSITE" id="PS50887">
    <property type="entry name" value="GGDEF"/>
    <property type="match status" value="1"/>
</dbReference>
<dbReference type="SMART" id="SM00091">
    <property type="entry name" value="PAS"/>
    <property type="match status" value="1"/>
</dbReference>
<dbReference type="RefSeq" id="WP_086959350.1">
    <property type="nucleotide sequence ID" value="NZ_FUKS01000010.1"/>
</dbReference>
<evidence type="ECO:0000259" key="13">
    <source>
        <dbReference type="PROSITE" id="PS50887"/>
    </source>
</evidence>
<dbReference type="GeneID" id="303190762"/>
<dbReference type="GO" id="GO:0000160">
    <property type="term" value="P:phosphorelay signal transduction system"/>
    <property type="evidence" value="ECO:0007669"/>
    <property type="project" value="UniProtKB-KW"/>
</dbReference>
<protein>
    <recommendedName>
        <fullName evidence="3">diguanylate cyclase</fullName>
        <ecNumber evidence="3">2.7.7.65</ecNumber>
    </recommendedName>
</protein>
<comment type="catalytic activity">
    <reaction evidence="10">
        <text>2 GTP = 3',3'-c-di-GMP + 2 diphosphate</text>
        <dbReference type="Rhea" id="RHEA:24898"/>
        <dbReference type="ChEBI" id="CHEBI:33019"/>
        <dbReference type="ChEBI" id="CHEBI:37565"/>
        <dbReference type="ChEBI" id="CHEBI:58805"/>
        <dbReference type="EC" id="2.7.7.65"/>
    </reaction>
</comment>
<keyword evidence="11" id="KW-0812">Transmembrane</keyword>
<dbReference type="InterPro" id="IPR029787">
    <property type="entry name" value="Nucleotide_cyclase"/>
</dbReference>
<evidence type="ECO:0000256" key="5">
    <source>
        <dbReference type="ARBA" id="ARBA00022679"/>
    </source>
</evidence>
<dbReference type="NCBIfam" id="TIGR00254">
    <property type="entry name" value="GGDEF"/>
    <property type="match status" value="1"/>
</dbReference>
<keyword evidence="4" id="KW-0597">Phosphoprotein</keyword>
<evidence type="ECO:0000313" key="15">
    <source>
        <dbReference type="Proteomes" id="UP000252479"/>
    </source>
</evidence>
<dbReference type="GO" id="GO:0005886">
    <property type="term" value="C:plasma membrane"/>
    <property type="evidence" value="ECO:0007669"/>
    <property type="project" value="UniProtKB-SubCell"/>
</dbReference>
<keyword evidence="6" id="KW-0547">Nucleotide-binding</keyword>
<comment type="caution">
    <text evidence="14">The sequence shown here is derived from an EMBL/GenBank/DDBJ whole genome shotgun (WGS) entry which is preliminary data.</text>
</comment>
<evidence type="ECO:0000256" key="9">
    <source>
        <dbReference type="ARBA" id="ARBA00023012"/>
    </source>
</evidence>
<gene>
    <name evidence="14" type="ORF">CIK83_17720</name>
</gene>
<feature type="transmembrane region" description="Helical" evidence="11">
    <location>
        <begin position="331"/>
        <end position="349"/>
    </location>
</feature>
<evidence type="ECO:0000256" key="2">
    <source>
        <dbReference type="ARBA" id="ARBA00004533"/>
    </source>
</evidence>
<dbReference type="Gene3D" id="3.30.450.20">
    <property type="entry name" value="PAS domain"/>
    <property type="match status" value="3"/>
</dbReference>
<evidence type="ECO:0000256" key="3">
    <source>
        <dbReference type="ARBA" id="ARBA00012528"/>
    </source>
</evidence>
<dbReference type="GO" id="GO:1902201">
    <property type="term" value="P:negative regulation of bacterial-type flagellum-dependent cell motility"/>
    <property type="evidence" value="ECO:0007669"/>
    <property type="project" value="TreeGrafter"/>
</dbReference>
<evidence type="ECO:0000259" key="12">
    <source>
        <dbReference type="PROSITE" id="PS50112"/>
    </source>
</evidence>
<dbReference type="Gene3D" id="3.30.70.270">
    <property type="match status" value="1"/>
</dbReference>
<evidence type="ECO:0000256" key="7">
    <source>
        <dbReference type="ARBA" id="ARBA00022777"/>
    </source>
</evidence>
<dbReference type="CDD" id="cd00130">
    <property type="entry name" value="PAS"/>
    <property type="match status" value="1"/>
</dbReference>
<dbReference type="InterPro" id="IPR043128">
    <property type="entry name" value="Rev_trsase/Diguanyl_cyclase"/>
</dbReference>
<keyword evidence="11" id="KW-0472">Membrane</keyword>
<dbReference type="InterPro" id="IPR035965">
    <property type="entry name" value="PAS-like_dom_sf"/>
</dbReference>
<evidence type="ECO:0000256" key="6">
    <source>
        <dbReference type="ARBA" id="ARBA00022741"/>
    </source>
</evidence>
<dbReference type="InterPro" id="IPR029151">
    <property type="entry name" value="Sensor-like_sf"/>
</dbReference>
<keyword evidence="9" id="KW-0902">Two-component regulatory system</keyword>
<feature type="domain" description="GGDEF" evidence="13">
    <location>
        <begin position="520"/>
        <end position="653"/>
    </location>
</feature>
<dbReference type="Proteomes" id="UP000252479">
    <property type="component" value="Unassembled WGS sequence"/>
</dbReference>
<dbReference type="EMBL" id="QPGL01000005">
    <property type="protein sequence ID" value="RCS68346.1"/>
    <property type="molecule type" value="Genomic_DNA"/>
</dbReference>
<organism evidence="14 15">
    <name type="scientific">Vibrio casei</name>
    <dbReference type="NCBI Taxonomy" id="673372"/>
    <lineage>
        <taxon>Bacteria</taxon>
        <taxon>Pseudomonadati</taxon>
        <taxon>Pseudomonadota</taxon>
        <taxon>Gammaproteobacteria</taxon>
        <taxon>Vibrionales</taxon>
        <taxon>Vibrionaceae</taxon>
        <taxon>Vibrio</taxon>
    </lineage>
</organism>
<sequence>MMTIFTLVSLGLGYYIYQQYTHSLEEKLLAQEEAFVATTTYSLQKEMQMQLIALQMTSKSKVLSEYLINHSEQSKVSLESKESLEGLFKNLTVAFQHYDQVRLFDLDGDEMIRINYNHGNPSSTDQSNLQNKHNRYYFQQALSMKPNETYVSKMDLNIENEKIEVPYNPTLRFATQVLDDNGDAVGVLILNYLANDLLENFRHQMTLRINGQGMLIDEQGYWLSNHDRSNEWGMSLGHPENHFKKRYPTAWPIISKSNNGTLKTENGLFRYQAITPLDFSSIESPNKQTDNHAHFPITMESIHNTNWKLVIFLPNEIIQQYSFFYKQSGRLLIALLYFSIAFIMLLLITNSEQKKLRKKNHIRISSELKDLYENAPCGYHTLNPQGVVTRINKTELNWLGYEREEVIGQSFAKFLTPASQDTFETFLTALPKKQEMDGIVLEVQPKQGETFFVSTSAVVLLNEGNFALARTSAFNITDRIELEKRLEYIANTDVLTGISNRRHFFEQVTPLFNQCQDTQTPLTLLMIDVDHFKSVNDIYGHDAGDLVLQHLSHTIKESIHESMLFARLGGEEFVVVAQCNQDEGLILAEQIRSIISLSHIHITEDTQVTITLSIGVAVNHPQHTDIDDILKQADLALYEAKQTGRNRVLAFNEAMKQANHDDYE</sequence>
<feature type="domain" description="PAS" evidence="12">
    <location>
        <begin position="364"/>
        <end position="434"/>
    </location>
</feature>
<dbReference type="PROSITE" id="PS50112">
    <property type="entry name" value="PAS"/>
    <property type="match status" value="1"/>
</dbReference>
<dbReference type="SMART" id="SM00267">
    <property type="entry name" value="GGDEF"/>
    <property type="match status" value="1"/>
</dbReference>